<organism evidence="12 13">
    <name type="scientific">Coccomyxa viridis</name>
    <dbReference type="NCBI Taxonomy" id="1274662"/>
    <lineage>
        <taxon>Eukaryota</taxon>
        <taxon>Viridiplantae</taxon>
        <taxon>Chlorophyta</taxon>
        <taxon>core chlorophytes</taxon>
        <taxon>Trebouxiophyceae</taxon>
        <taxon>Trebouxiophyceae incertae sedis</taxon>
        <taxon>Coccomyxaceae</taxon>
        <taxon>Coccomyxa</taxon>
    </lineage>
</organism>
<dbReference type="GO" id="GO:0008320">
    <property type="term" value="F:protein transmembrane transporter activity"/>
    <property type="evidence" value="ECO:0007669"/>
    <property type="project" value="TreeGrafter"/>
</dbReference>
<evidence type="ECO:0000256" key="1">
    <source>
        <dbReference type="ARBA" id="ARBA00004477"/>
    </source>
</evidence>
<keyword evidence="6 10" id="KW-1133">Transmembrane helix</keyword>
<dbReference type="Proteomes" id="UP001314263">
    <property type="component" value="Unassembled WGS sequence"/>
</dbReference>
<dbReference type="PRINTS" id="PR00625">
    <property type="entry name" value="JDOMAIN"/>
</dbReference>
<evidence type="ECO:0000256" key="6">
    <source>
        <dbReference type="ARBA" id="ARBA00022989"/>
    </source>
</evidence>
<dbReference type="SMART" id="SM00973">
    <property type="entry name" value="Sec63"/>
    <property type="match status" value="1"/>
</dbReference>
<evidence type="ECO:0000256" key="5">
    <source>
        <dbReference type="ARBA" id="ARBA00022927"/>
    </source>
</evidence>
<dbReference type="GO" id="GO:0006614">
    <property type="term" value="P:SRP-dependent cotranslational protein targeting to membrane"/>
    <property type="evidence" value="ECO:0007669"/>
    <property type="project" value="TreeGrafter"/>
</dbReference>
<dbReference type="InterPro" id="IPR036869">
    <property type="entry name" value="J_dom_sf"/>
</dbReference>
<dbReference type="PROSITE" id="PS50076">
    <property type="entry name" value="DNAJ_2"/>
    <property type="match status" value="1"/>
</dbReference>
<comment type="caution">
    <text evidence="12">The sequence shown here is derived from an EMBL/GenBank/DDBJ whole genome shotgun (WGS) entry which is preliminary data.</text>
</comment>
<evidence type="ECO:0000256" key="7">
    <source>
        <dbReference type="ARBA" id="ARBA00023136"/>
    </source>
</evidence>
<feature type="compositionally biased region" description="Acidic residues" evidence="9">
    <location>
        <begin position="675"/>
        <end position="713"/>
    </location>
</feature>
<evidence type="ECO:0000256" key="10">
    <source>
        <dbReference type="SAM" id="Phobius"/>
    </source>
</evidence>
<dbReference type="Pfam" id="PF00226">
    <property type="entry name" value="DnaJ"/>
    <property type="match status" value="1"/>
</dbReference>
<evidence type="ECO:0000256" key="3">
    <source>
        <dbReference type="ARBA" id="ARBA00022692"/>
    </source>
</evidence>
<keyword evidence="13" id="KW-1185">Reference proteome</keyword>
<accession>A0AAV1I5S0</accession>
<dbReference type="Gene3D" id="2.60.40.150">
    <property type="entry name" value="C2 domain"/>
    <property type="match status" value="1"/>
</dbReference>
<feature type="transmembrane region" description="Helical" evidence="10">
    <location>
        <begin position="65"/>
        <end position="82"/>
    </location>
</feature>
<protein>
    <recommendedName>
        <fullName evidence="11">J domain-containing protein</fullName>
    </recommendedName>
</protein>
<feature type="domain" description="J" evidence="11">
    <location>
        <begin position="93"/>
        <end position="158"/>
    </location>
</feature>
<dbReference type="InterPro" id="IPR035892">
    <property type="entry name" value="C2_domain_sf"/>
</dbReference>
<dbReference type="Gene3D" id="1.10.150.20">
    <property type="entry name" value="5' to 3' exonuclease, C-terminal subdomain"/>
    <property type="match status" value="1"/>
</dbReference>
<feature type="region of interest" description="Disordered" evidence="9">
    <location>
        <begin position="649"/>
        <end position="736"/>
    </location>
</feature>
<keyword evidence="8" id="KW-0143">Chaperone</keyword>
<dbReference type="Gene3D" id="1.10.287.110">
    <property type="entry name" value="DnaJ domain"/>
    <property type="match status" value="1"/>
</dbReference>
<keyword evidence="7 10" id="KW-0472">Membrane</keyword>
<keyword evidence="5" id="KW-0653">Protein transport</keyword>
<keyword evidence="3 10" id="KW-0812">Transmembrane</keyword>
<dbReference type="CDD" id="cd06257">
    <property type="entry name" value="DnaJ"/>
    <property type="match status" value="1"/>
</dbReference>
<dbReference type="PANTHER" id="PTHR24075:SF0">
    <property type="entry name" value="TRANSLOCATION PROTEIN SEC63 HOMOLOG"/>
    <property type="match status" value="1"/>
</dbReference>
<keyword evidence="4" id="KW-0256">Endoplasmic reticulum</keyword>
<comment type="subcellular location">
    <subcellularLocation>
        <location evidence="1">Endoplasmic reticulum membrane</location>
        <topology evidence="1">Multi-pass membrane protein</topology>
    </subcellularLocation>
</comment>
<sequence length="736" mass="80231">MVEQTGSTPLFAVFLIAIYSLLLIGYTCYKLCAAASPDEVVKPWEARKLSAVESFKRRFFTKSNLSMGIGWLVFLMLVFWASKYGGSETPFFDPYEILQVERGASDKDVKKAYRQLSLQYHPDKNPDPEAGRYFAESITKAYKALTDEVSRENYEKYGHPDGPQSLNMGVALPEWMFAADSKAAPLLLIGLVSLCILLPLVLMACFLANSNKYMGSGGVMAETLDIFVRSKFAVKELQGLPRILDTLAYAYEFIVMPTPSEQGAGLAELRMSILRLYPELKDKTPFWKRKPSIVKCHMLILAHLARADIPKSLRADYSAVMKKCPLFLEEIINIANFPRPPAGYGWLSPTVGALEFLQCLTQALTTSARKSLVQTAKGGELNVLLQLPWVDADVIKKISRKGGARSVAELMRMGEQERLELFVTSGLLRQQAEQAATALSALPSVSVADVKAHVDGEDEGTQIQETDIVTCSAKVILSRPSHTATDAEAPRGTSVLAYAPLFPHPREEKWNFVVADAANNTVYTRQEVSLIEAEAVGVSHPAPSTSQQRLLLAGADGAKPAKAAAVPKDAARENGDSAVPVTANSANANGASAAGAEAVPEKEEVPGQLVELKFRAPRAGKYDLMLYCISDSWAGVDKTVPFKLRVSETTRAEREGRAGKSKGQVSGDEVAAEDREAEEGEEDDEDDEEGDWDSDDSGTEESGSDSEEEEDAAEDGKEHKDKKDGESPKGLSPKKD</sequence>
<dbReference type="SUPFAM" id="SSF81296">
    <property type="entry name" value="E set domains"/>
    <property type="match status" value="1"/>
</dbReference>
<evidence type="ECO:0000256" key="9">
    <source>
        <dbReference type="SAM" id="MobiDB-lite"/>
    </source>
</evidence>
<feature type="compositionally biased region" description="Basic and acidic residues" evidence="9">
    <location>
        <begin position="649"/>
        <end position="658"/>
    </location>
</feature>
<dbReference type="InterPro" id="IPR004179">
    <property type="entry name" value="Sec63-dom"/>
</dbReference>
<dbReference type="InterPro" id="IPR001623">
    <property type="entry name" value="DnaJ_domain"/>
</dbReference>
<dbReference type="AlphaFoldDB" id="A0AAV1I5S0"/>
<dbReference type="Pfam" id="PF02889">
    <property type="entry name" value="Sec63"/>
    <property type="match status" value="1"/>
</dbReference>
<keyword evidence="2" id="KW-0813">Transport</keyword>
<name>A0AAV1I5S0_9CHLO</name>
<reference evidence="12 13" key="1">
    <citation type="submission" date="2023-10" db="EMBL/GenBank/DDBJ databases">
        <authorList>
            <person name="Maclean D."/>
            <person name="Macfadyen A."/>
        </authorList>
    </citation>
    <scope>NUCLEOTIDE SEQUENCE [LARGE SCALE GENOMIC DNA]</scope>
</reference>
<gene>
    <name evidence="12" type="ORF">CVIRNUC_004873</name>
</gene>
<evidence type="ECO:0000256" key="2">
    <source>
        <dbReference type="ARBA" id="ARBA00022448"/>
    </source>
</evidence>
<evidence type="ECO:0000259" key="11">
    <source>
        <dbReference type="PROSITE" id="PS50076"/>
    </source>
</evidence>
<dbReference type="SMART" id="SM00271">
    <property type="entry name" value="DnaJ"/>
    <property type="match status" value="1"/>
</dbReference>
<feature type="transmembrane region" description="Helical" evidence="10">
    <location>
        <begin position="183"/>
        <end position="208"/>
    </location>
</feature>
<dbReference type="GO" id="GO:0031207">
    <property type="term" value="C:Sec62/Sec63 complex"/>
    <property type="evidence" value="ECO:0007669"/>
    <property type="project" value="TreeGrafter"/>
</dbReference>
<dbReference type="GO" id="GO:0006620">
    <property type="term" value="P:post-translational protein targeting to endoplasmic reticulum membrane"/>
    <property type="evidence" value="ECO:0007669"/>
    <property type="project" value="TreeGrafter"/>
</dbReference>
<feature type="transmembrane region" description="Helical" evidence="10">
    <location>
        <begin position="6"/>
        <end position="29"/>
    </location>
</feature>
<evidence type="ECO:0000256" key="4">
    <source>
        <dbReference type="ARBA" id="ARBA00022824"/>
    </source>
</evidence>
<evidence type="ECO:0000313" key="12">
    <source>
        <dbReference type="EMBL" id="CAK0779860.1"/>
    </source>
</evidence>
<evidence type="ECO:0000256" key="8">
    <source>
        <dbReference type="ARBA" id="ARBA00023186"/>
    </source>
</evidence>
<dbReference type="SUPFAM" id="SSF158702">
    <property type="entry name" value="Sec63 N-terminal domain-like"/>
    <property type="match status" value="1"/>
</dbReference>
<dbReference type="FunFam" id="1.10.287.110:FF:000038">
    <property type="entry name" value="DnaJ protein ERDJ2A"/>
    <property type="match status" value="1"/>
</dbReference>
<proteinExistence type="predicted"/>
<dbReference type="SUPFAM" id="SSF46565">
    <property type="entry name" value="Chaperone J-domain"/>
    <property type="match status" value="1"/>
</dbReference>
<feature type="compositionally biased region" description="Basic and acidic residues" evidence="9">
    <location>
        <begin position="714"/>
        <end position="736"/>
    </location>
</feature>
<dbReference type="GO" id="GO:0003723">
    <property type="term" value="F:RNA binding"/>
    <property type="evidence" value="ECO:0007669"/>
    <property type="project" value="TreeGrafter"/>
</dbReference>
<evidence type="ECO:0000313" key="13">
    <source>
        <dbReference type="Proteomes" id="UP001314263"/>
    </source>
</evidence>
<dbReference type="PANTHER" id="PTHR24075">
    <property type="entry name" value="SEC63 DOMAIN-CONTAINING"/>
    <property type="match status" value="1"/>
</dbReference>
<dbReference type="InterPro" id="IPR014756">
    <property type="entry name" value="Ig_E-set"/>
</dbReference>
<dbReference type="Gene3D" id="1.10.3380.10">
    <property type="entry name" value="Sec63 N-terminal domain-like domain"/>
    <property type="match status" value="1"/>
</dbReference>
<dbReference type="EMBL" id="CAUYUE010000006">
    <property type="protein sequence ID" value="CAK0779860.1"/>
    <property type="molecule type" value="Genomic_DNA"/>
</dbReference>